<protein>
    <submittedName>
        <fullName evidence="2">Sulfotransferase domain-containing protein</fullName>
    </submittedName>
</protein>
<dbReference type="SUPFAM" id="SSF52540">
    <property type="entry name" value="P-loop containing nucleoside triphosphate hydrolases"/>
    <property type="match status" value="1"/>
</dbReference>
<dbReference type="OrthoDB" id="1349535at2"/>
<keyword evidence="3" id="KW-1185">Reference proteome</keyword>
<dbReference type="InterPro" id="IPR000863">
    <property type="entry name" value="Sulfotransferase_dom"/>
</dbReference>
<dbReference type="AlphaFoldDB" id="A0A6N6M6F4"/>
<dbReference type="Gene3D" id="3.40.50.300">
    <property type="entry name" value="P-loop containing nucleotide triphosphate hydrolases"/>
    <property type="match status" value="1"/>
</dbReference>
<comment type="caution">
    <text evidence="2">The sequence shown here is derived from an EMBL/GenBank/DDBJ whole genome shotgun (WGS) entry which is preliminary data.</text>
</comment>
<reference evidence="2 3" key="1">
    <citation type="submission" date="2019-09" db="EMBL/GenBank/DDBJ databases">
        <title>Genomes of Cryomorphaceae.</title>
        <authorList>
            <person name="Bowman J.P."/>
        </authorList>
    </citation>
    <scope>NUCLEOTIDE SEQUENCE [LARGE SCALE GENOMIC DNA]</scope>
    <source>
        <strain evidence="2 3">KCTC 52047</strain>
    </source>
</reference>
<dbReference type="Pfam" id="PF00685">
    <property type="entry name" value="Sulfotransfer_1"/>
    <property type="match status" value="1"/>
</dbReference>
<feature type="domain" description="Sulfotransferase" evidence="1">
    <location>
        <begin position="78"/>
        <end position="175"/>
    </location>
</feature>
<evidence type="ECO:0000259" key="1">
    <source>
        <dbReference type="Pfam" id="PF00685"/>
    </source>
</evidence>
<dbReference type="InterPro" id="IPR027417">
    <property type="entry name" value="P-loop_NTPase"/>
</dbReference>
<dbReference type="Proteomes" id="UP000435357">
    <property type="component" value="Unassembled WGS sequence"/>
</dbReference>
<organism evidence="2 3">
    <name type="scientific">Salibacter halophilus</name>
    <dbReference type="NCBI Taxonomy" id="1803916"/>
    <lineage>
        <taxon>Bacteria</taxon>
        <taxon>Pseudomonadati</taxon>
        <taxon>Bacteroidota</taxon>
        <taxon>Flavobacteriia</taxon>
        <taxon>Flavobacteriales</taxon>
        <taxon>Salibacteraceae</taxon>
        <taxon>Salibacter</taxon>
    </lineage>
</organism>
<evidence type="ECO:0000313" key="3">
    <source>
        <dbReference type="Proteomes" id="UP000435357"/>
    </source>
</evidence>
<name>A0A6N6M6F4_9FLAO</name>
<gene>
    <name evidence="2" type="ORF">F3059_10705</name>
</gene>
<evidence type="ECO:0000313" key="2">
    <source>
        <dbReference type="EMBL" id="KAB1063528.1"/>
    </source>
</evidence>
<accession>A0A6N6M6F4</accession>
<sequence length="269" mass="31621">MSNQVYIHIGLMKTGTTYLQQTIFPSLNLIYLRDFRDFKQDFNDKSVLYSNEGLGGSVYHPRDKRGMYYSFKQALSNIQKLIPNAKIIVCFREPSSFLLSSYKQYLHEGGTLKFEDFFNLKGTALVNPDDLIFSNYVKHLKKSFSIEELFIYDYDSFKNDREYVLKDLFSFLGLENNSIINRDKRKKGNPSVPLLYEPVLRKLNAVNSFLKERIGIGLKFHLFGKILNPRVFCQYLLPKIYRPKKERSVVSIQKHYKNDWKLLKESISN</sequence>
<proteinExistence type="predicted"/>
<dbReference type="EMBL" id="WACR01000008">
    <property type="protein sequence ID" value="KAB1063528.1"/>
    <property type="molecule type" value="Genomic_DNA"/>
</dbReference>
<dbReference type="GO" id="GO:0008146">
    <property type="term" value="F:sulfotransferase activity"/>
    <property type="evidence" value="ECO:0007669"/>
    <property type="project" value="InterPro"/>
</dbReference>
<keyword evidence="2" id="KW-0808">Transferase</keyword>
<dbReference type="RefSeq" id="WP_151169069.1">
    <property type="nucleotide sequence ID" value="NZ_WACR01000008.1"/>
</dbReference>